<accession>A0A1Y0I6H3</accession>
<dbReference type="KEGG" id="ome:OLMES_1957"/>
<dbReference type="AlphaFoldDB" id="A0A1Y0I6H3"/>
<dbReference type="PANTHER" id="PTHR43318:SF1">
    <property type="entry name" value="POLYSACCHARIDE BIOSYNTHESIS PROTEIN EPSC-RELATED"/>
    <property type="match status" value="1"/>
</dbReference>
<evidence type="ECO:0000313" key="4">
    <source>
        <dbReference type="EMBL" id="ARU56031.1"/>
    </source>
</evidence>
<dbReference type="Proteomes" id="UP000196027">
    <property type="component" value="Chromosome"/>
</dbReference>
<dbReference type="OrthoDB" id="9803111at2"/>
<feature type="transmembrane region" description="Helical" evidence="2">
    <location>
        <begin position="15"/>
        <end position="33"/>
    </location>
</feature>
<keyword evidence="2" id="KW-0812">Transmembrane</keyword>
<sequence>MINLLFKLPRRQKRIVSVCADLVFLPLAFWAAMSLRLDQFYNPFVAVPGIEPELQVLRTMLGLSDGLQLKVILVLLFTVSASVLIFIRLGLYRAVIRYMSNHALIAVLTGVSISALVLAASSFVGQTNIPRSVTLIYWCLALLFVGGSRMVIRSIFQHQMMKAKERVIIYGAGSSGLQLSSVLYQGNQFQPVAFIDDSPIRQGSILNGLRVYPPPFLSKTIDRYGANRILLALGETSRAQRSVILRFLEGLPVMVQTIPSMSDILSGKATIAEVRDVEVEDLLGRDEVEPDSALSGSCITDKVVMVTGAGGSIGSELCRQILNHNPKGLVLFEISEYALYALHQELETYVTKNALSVELKAVLGSVQKEHRLEVIMQTFGVQTLYHAAAYKHVPMVEHNIVEGVRNNIFGTWYSAEAAIRAKVETFVLVSTDKAVRPTNVMGASKRMAELVLQALAKRQTGTRFCMVRFGNVLGSSGSVVPLFREQIKAGGPVTVTHKDITRYFMTIPEAAQLVLQAGAMGEGGDVFVLDMGEPVKIADLAKKMIHLMGSEVRDDQHPDGDIEIAYTGLRPGEKLYEELLIGENARGTQHPRIMKAQEKSLAWPDTAALLDELDRACHIFDCDRVRDLLVQAPTDFMPNTDIEDLVWQSTLRLEAAADNISILKTRKKEGFS</sequence>
<dbReference type="InterPro" id="IPR036291">
    <property type="entry name" value="NAD(P)-bd_dom_sf"/>
</dbReference>
<dbReference type="InterPro" id="IPR003869">
    <property type="entry name" value="Polysac_CapD-like"/>
</dbReference>
<dbReference type="SUPFAM" id="SSF51735">
    <property type="entry name" value="NAD(P)-binding Rossmann-fold domains"/>
    <property type="match status" value="1"/>
</dbReference>
<dbReference type="Gene3D" id="3.40.50.720">
    <property type="entry name" value="NAD(P)-binding Rossmann-like Domain"/>
    <property type="match status" value="2"/>
</dbReference>
<dbReference type="InterPro" id="IPR029063">
    <property type="entry name" value="SAM-dependent_MTases_sf"/>
</dbReference>
<evidence type="ECO:0000256" key="1">
    <source>
        <dbReference type="ARBA" id="ARBA00007430"/>
    </source>
</evidence>
<comment type="similarity">
    <text evidence="1">Belongs to the polysaccharide synthase family.</text>
</comment>
<dbReference type="CDD" id="cd05237">
    <property type="entry name" value="UDP_invert_4-6DH_SDR_e"/>
    <property type="match status" value="1"/>
</dbReference>
<keyword evidence="5" id="KW-1185">Reference proteome</keyword>
<dbReference type="PANTHER" id="PTHR43318">
    <property type="entry name" value="UDP-N-ACETYLGLUCOSAMINE 4,6-DEHYDRATASE"/>
    <property type="match status" value="1"/>
</dbReference>
<gene>
    <name evidence="4" type="ORF">OLMES_1957</name>
</gene>
<evidence type="ECO:0000256" key="2">
    <source>
        <dbReference type="SAM" id="Phobius"/>
    </source>
</evidence>
<keyword evidence="2" id="KW-1133">Transmembrane helix</keyword>
<dbReference type="SUPFAM" id="SSF53335">
    <property type="entry name" value="S-adenosyl-L-methionine-dependent methyltransferases"/>
    <property type="match status" value="1"/>
</dbReference>
<organism evidence="4 5">
    <name type="scientific">Oleiphilus messinensis</name>
    <dbReference type="NCBI Taxonomy" id="141451"/>
    <lineage>
        <taxon>Bacteria</taxon>
        <taxon>Pseudomonadati</taxon>
        <taxon>Pseudomonadota</taxon>
        <taxon>Gammaproteobacteria</taxon>
        <taxon>Oceanospirillales</taxon>
        <taxon>Oleiphilaceae</taxon>
        <taxon>Oleiphilus</taxon>
    </lineage>
</organism>
<dbReference type="RefSeq" id="WP_087464418.1">
    <property type="nucleotide sequence ID" value="NZ_CP021425.1"/>
</dbReference>
<dbReference type="InterPro" id="IPR051203">
    <property type="entry name" value="Polysaccharide_Synthase-Rel"/>
</dbReference>
<dbReference type="Pfam" id="PF02719">
    <property type="entry name" value="Polysacc_synt_2"/>
    <property type="match status" value="1"/>
</dbReference>
<feature type="domain" description="Polysaccharide biosynthesis protein CapD-like" evidence="3">
    <location>
        <begin position="304"/>
        <end position="597"/>
    </location>
</feature>
<protein>
    <submittedName>
        <fullName evidence="4">Polysaccharide biosynthesis protein CapD</fullName>
    </submittedName>
</protein>
<feature type="transmembrane region" description="Helical" evidence="2">
    <location>
        <begin position="71"/>
        <end position="91"/>
    </location>
</feature>
<reference evidence="4 5" key="1">
    <citation type="submission" date="2017-05" db="EMBL/GenBank/DDBJ databases">
        <title>Genomic insights into alkan degradation activity of Oleiphilus messinensis.</title>
        <authorList>
            <person name="Kozyavkin S.A."/>
            <person name="Slesarev A.I."/>
            <person name="Golyshin P.N."/>
            <person name="Korzhenkov A."/>
            <person name="Golyshina O.N."/>
            <person name="Toshchakov S.V."/>
        </authorList>
    </citation>
    <scope>NUCLEOTIDE SEQUENCE [LARGE SCALE GENOMIC DNA]</scope>
    <source>
        <strain evidence="4 5">ME102</strain>
    </source>
</reference>
<feature type="transmembrane region" description="Helical" evidence="2">
    <location>
        <begin position="103"/>
        <end position="123"/>
    </location>
</feature>
<name>A0A1Y0I6H3_9GAMM</name>
<keyword evidence="2" id="KW-0472">Membrane</keyword>
<dbReference type="EMBL" id="CP021425">
    <property type="protein sequence ID" value="ARU56031.1"/>
    <property type="molecule type" value="Genomic_DNA"/>
</dbReference>
<evidence type="ECO:0000259" key="3">
    <source>
        <dbReference type="Pfam" id="PF02719"/>
    </source>
</evidence>
<feature type="transmembrane region" description="Helical" evidence="2">
    <location>
        <begin position="135"/>
        <end position="156"/>
    </location>
</feature>
<proteinExistence type="inferred from homology"/>
<evidence type="ECO:0000313" key="5">
    <source>
        <dbReference type="Proteomes" id="UP000196027"/>
    </source>
</evidence>